<dbReference type="InterPro" id="IPR024344">
    <property type="entry name" value="MDMPI_metal-binding"/>
</dbReference>
<dbReference type="Proteomes" id="UP000572635">
    <property type="component" value="Unassembled WGS sequence"/>
</dbReference>
<evidence type="ECO:0000313" key="4">
    <source>
        <dbReference type="Proteomes" id="UP000572635"/>
    </source>
</evidence>
<dbReference type="AlphaFoldDB" id="A0A7W8VBR1"/>
<gene>
    <name evidence="3" type="ORF">HDA36_000700</name>
</gene>
<dbReference type="GO" id="GO:0046872">
    <property type="term" value="F:metal ion binding"/>
    <property type="evidence" value="ECO:0007669"/>
    <property type="project" value="InterPro"/>
</dbReference>
<evidence type="ECO:0000256" key="1">
    <source>
        <dbReference type="SAM" id="MobiDB-lite"/>
    </source>
</evidence>
<dbReference type="SUPFAM" id="SSF109854">
    <property type="entry name" value="DinB/YfiT-like putative metalloenzymes"/>
    <property type="match status" value="1"/>
</dbReference>
<dbReference type="EMBL" id="JACHDB010000001">
    <property type="protein sequence ID" value="MBB5430616.1"/>
    <property type="molecule type" value="Genomic_DNA"/>
</dbReference>
<reference evidence="3 4" key="1">
    <citation type="submission" date="2020-08" db="EMBL/GenBank/DDBJ databases">
        <title>Sequencing the genomes of 1000 actinobacteria strains.</title>
        <authorList>
            <person name="Klenk H.-P."/>
        </authorList>
    </citation>
    <scope>NUCLEOTIDE SEQUENCE [LARGE SCALE GENOMIC DNA]</scope>
    <source>
        <strain evidence="3 4">DSM 44551</strain>
    </source>
</reference>
<dbReference type="InterPro" id="IPR017520">
    <property type="entry name" value="CHP03086"/>
</dbReference>
<evidence type="ECO:0000313" key="3">
    <source>
        <dbReference type="EMBL" id="MBB5430616.1"/>
    </source>
</evidence>
<name>A0A7W8VBR1_9ACTN</name>
<keyword evidence="4" id="KW-1185">Reference proteome</keyword>
<dbReference type="NCBIfam" id="TIGR03086">
    <property type="entry name" value="TIGR03086 family metal-binding protein"/>
    <property type="match status" value="1"/>
</dbReference>
<evidence type="ECO:0000259" key="2">
    <source>
        <dbReference type="Pfam" id="PF11716"/>
    </source>
</evidence>
<dbReference type="Gene3D" id="1.20.120.450">
    <property type="entry name" value="dinb family like domain"/>
    <property type="match status" value="1"/>
</dbReference>
<proteinExistence type="predicted"/>
<dbReference type="RefSeq" id="WP_184388629.1">
    <property type="nucleotide sequence ID" value="NZ_BAAAJD010000162.1"/>
</dbReference>
<dbReference type="InterPro" id="IPR017517">
    <property type="entry name" value="Maleyloyr_isom"/>
</dbReference>
<sequence>MDSRPDLAAAAEQMSAVAAGIGEDDLALPTPCTESTVGDLLGHVLMLALAFRLAAEKKPTAADGPPPQPSAADLPFDWRRVLSERLDGLVAAWRDPDAWQGRTAAGGVDLAGEEAGIVALNELVLHAWDLAVATGRPYRCAPEDARTCLAFVAGVPDDPQAREGLFGPPVPVPEDASEFDRLLGASGRDPAWSPS</sequence>
<organism evidence="3 4">
    <name type="scientific">Nocardiopsis composta</name>
    <dbReference type="NCBI Taxonomy" id="157465"/>
    <lineage>
        <taxon>Bacteria</taxon>
        <taxon>Bacillati</taxon>
        <taxon>Actinomycetota</taxon>
        <taxon>Actinomycetes</taxon>
        <taxon>Streptosporangiales</taxon>
        <taxon>Nocardiopsidaceae</taxon>
        <taxon>Nocardiopsis</taxon>
    </lineage>
</organism>
<protein>
    <submittedName>
        <fullName evidence="3">Uncharacterized protein (TIGR03086 family)</fullName>
    </submittedName>
</protein>
<dbReference type="InterPro" id="IPR034660">
    <property type="entry name" value="DinB/YfiT-like"/>
</dbReference>
<dbReference type="Pfam" id="PF11716">
    <property type="entry name" value="MDMPI_N"/>
    <property type="match status" value="1"/>
</dbReference>
<dbReference type="NCBIfam" id="TIGR03083">
    <property type="entry name" value="maleylpyruvate isomerase family mycothiol-dependent enzyme"/>
    <property type="match status" value="1"/>
</dbReference>
<feature type="domain" description="Mycothiol-dependent maleylpyruvate isomerase metal-binding" evidence="2">
    <location>
        <begin position="7"/>
        <end position="131"/>
    </location>
</feature>
<accession>A0A7W8VBR1</accession>
<comment type="caution">
    <text evidence="3">The sequence shown here is derived from an EMBL/GenBank/DDBJ whole genome shotgun (WGS) entry which is preliminary data.</text>
</comment>
<feature type="region of interest" description="Disordered" evidence="1">
    <location>
        <begin position="160"/>
        <end position="195"/>
    </location>
</feature>